<dbReference type="InterPro" id="IPR025660">
    <property type="entry name" value="Pept_his_AS"/>
</dbReference>
<keyword evidence="5" id="KW-1015">Disulfide bond</keyword>
<dbReference type="EMBL" id="CAXLJL010000822">
    <property type="protein sequence ID" value="CAL5141013.1"/>
    <property type="molecule type" value="Genomic_DNA"/>
</dbReference>
<proteinExistence type="inferred from homology"/>
<dbReference type="Pfam" id="PF00112">
    <property type="entry name" value="Peptidase_C1"/>
    <property type="match status" value="1"/>
</dbReference>
<protein>
    <recommendedName>
        <fullName evidence="7">Peptidase C1A papain C-terminal domain-containing protein</fullName>
    </recommendedName>
</protein>
<evidence type="ECO:0000259" key="7">
    <source>
        <dbReference type="SMART" id="SM00645"/>
    </source>
</evidence>
<accession>A0AAV2TU71</accession>
<sequence>MSAVILLSLFCVGLATTSSVKHELNSDISQFGALGALPPTPEMMAQVGYKDAVYDMNEEIPEEFDARLEWPNCTSLKTIWNQGQCGSCWAVSSASAMGDRYCIRNQGDVILSAYDIMSCCKDCPPDGPCNGGYPHKAFEHWNKMGVVTGGPTQCSGCTCYRYEGDDLFNCDHKCRAGYEIPYDADLTHGRSQKFLLKDVELIQREIMTNGPVVATFEVFTDFTDPGKKVYIHKGGVSRGYHAVRVIGWGVQRDDGQSVPYWLAANSWDTNWGDEGYFRILRGSDHCFFESYMVAD</sequence>
<dbReference type="InterPro" id="IPR038765">
    <property type="entry name" value="Papain-like_cys_pep_sf"/>
</dbReference>
<dbReference type="SMART" id="SM00645">
    <property type="entry name" value="Pept_C1"/>
    <property type="match status" value="1"/>
</dbReference>
<evidence type="ECO:0000256" key="3">
    <source>
        <dbReference type="ARBA" id="ARBA00022801"/>
    </source>
</evidence>
<dbReference type="InterPro" id="IPR013128">
    <property type="entry name" value="Peptidase_C1A"/>
</dbReference>
<keyword evidence="2" id="KW-0645">Protease</keyword>
<feature type="domain" description="Peptidase C1A papain C-terminal" evidence="7">
    <location>
        <begin position="60"/>
        <end position="295"/>
    </location>
</feature>
<evidence type="ECO:0000313" key="8">
    <source>
        <dbReference type="EMBL" id="CAL5141013.1"/>
    </source>
</evidence>
<dbReference type="AlphaFoldDB" id="A0AAV2TU71"/>
<dbReference type="SUPFAM" id="SSF54001">
    <property type="entry name" value="Cysteine proteinases"/>
    <property type="match status" value="1"/>
</dbReference>
<organism evidence="9 10">
    <name type="scientific">Calicophoron daubneyi</name>
    <name type="common">Rumen fluke</name>
    <name type="synonym">Paramphistomum daubneyi</name>
    <dbReference type="NCBI Taxonomy" id="300641"/>
    <lineage>
        <taxon>Eukaryota</taxon>
        <taxon>Metazoa</taxon>
        <taxon>Spiralia</taxon>
        <taxon>Lophotrochozoa</taxon>
        <taxon>Platyhelminthes</taxon>
        <taxon>Trematoda</taxon>
        <taxon>Digenea</taxon>
        <taxon>Plagiorchiida</taxon>
        <taxon>Pronocephalata</taxon>
        <taxon>Paramphistomoidea</taxon>
        <taxon>Paramphistomidae</taxon>
        <taxon>Calicophoron</taxon>
    </lineage>
</organism>
<name>A0AAV2TU71_CALDB</name>
<dbReference type="Gene3D" id="3.90.70.10">
    <property type="entry name" value="Cysteine proteinases"/>
    <property type="match status" value="1"/>
</dbReference>
<comment type="caution">
    <text evidence="9">The sequence shown here is derived from an EMBL/GenBank/DDBJ whole genome shotgun (WGS) entry which is preliminary data.</text>
</comment>
<dbReference type="Proteomes" id="UP001497525">
    <property type="component" value="Unassembled WGS sequence"/>
</dbReference>
<dbReference type="PROSITE" id="PS00639">
    <property type="entry name" value="THIOL_PROTEASE_HIS"/>
    <property type="match status" value="1"/>
</dbReference>
<comment type="similarity">
    <text evidence="1">Belongs to the peptidase C1 family.</text>
</comment>
<dbReference type="EMBL" id="CAXLJL010000822">
    <property type="protein sequence ID" value="CAL5141014.1"/>
    <property type="molecule type" value="Genomic_DNA"/>
</dbReference>
<evidence type="ECO:0000256" key="5">
    <source>
        <dbReference type="ARBA" id="ARBA00023157"/>
    </source>
</evidence>
<evidence type="ECO:0000256" key="1">
    <source>
        <dbReference type="ARBA" id="ARBA00008455"/>
    </source>
</evidence>
<dbReference type="PROSITE" id="PS00139">
    <property type="entry name" value="THIOL_PROTEASE_CYS"/>
    <property type="match status" value="1"/>
</dbReference>
<dbReference type="CDD" id="cd02620">
    <property type="entry name" value="Peptidase_C1A_CathepsinB"/>
    <property type="match status" value="1"/>
</dbReference>
<reference evidence="9" key="1">
    <citation type="submission" date="2024-06" db="EMBL/GenBank/DDBJ databases">
        <authorList>
            <person name="Liu X."/>
            <person name="Lenzi L."/>
            <person name="Haldenby T S."/>
            <person name="Uol C."/>
        </authorList>
    </citation>
    <scope>NUCLEOTIDE SEQUENCE</scope>
</reference>
<evidence type="ECO:0000256" key="2">
    <source>
        <dbReference type="ARBA" id="ARBA00022670"/>
    </source>
</evidence>
<keyword evidence="3" id="KW-0378">Hydrolase</keyword>
<keyword evidence="6" id="KW-0732">Signal</keyword>
<gene>
    <name evidence="8" type="ORF">CDAUBV1_LOCUS16299</name>
    <name evidence="9" type="ORF">CDAUBV1_LOCUS16300</name>
</gene>
<dbReference type="InterPro" id="IPR025661">
    <property type="entry name" value="Pept_asp_AS"/>
</dbReference>
<evidence type="ECO:0000313" key="10">
    <source>
        <dbReference type="Proteomes" id="UP001497525"/>
    </source>
</evidence>
<dbReference type="InterPro" id="IPR000668">
    <property type="entry name" value="Peptidase_C1A_C"/>
</dbReference>
<evidence type="ECO:0000256" key="6">
    <source>
        <dbReference type="SAM" id="SignalP"/>
    </source>
</evidence>
<dbReference type="PROSITE" id="PS00640">
    <property type="entry name" value="THIOL_PROTEASE_ASN"/>
    <property type="match status" value="1"/>
</dbReference>
<dbReference type="InterPro" id="IPR000169">
    <property type="entry name" value="Pept_cys_AS"/>
</dbReference>
<dbReference type="GO" id="GO:0008234">
    <property type="term" value="F:cysteine-type peptidase activity"/>
    <property type="evidence" value="ECO:0007669"/>
    <property type="project" value="UniProtKB-KW"/>
</dbReference>
<evidence type="ECO:0000313" key="9">
    <source>
        <dbReference type="EMBL" id="CAL5141014.1"/>
    </source>
</evidence>
<dbReference type="PRINTS" id="PR00705">
    <property type="entry name" value="PAPAIN"/>
</dbReference>
<feature type="chain" id="PRO_5043291282" description="Peptidase C1A papain C-terminal domain-containing protein" evidence="6">
    <location>
        <begin position="18"/>
        <end position="295"/>
    </location>
</feature>
<feature type="signal peptide" evidence="6">
    <location>
        <begin position="1"/>
        <end position="17"/>
    </location>
</feature>
<keyword evidence="4" id="KW-0788">Thiol protease</keyword>
<evidence type="ECO:0000256" key="4">
    <source>
        <dbReference type="ARBA" id="ARBA00022807"/>
    </source>
</evidence>
<dbReference type="PANTHER" id="PTHR12411">
    <property type="entry name" value="CYSTEINE PROTEASE FAMILY C1-RELATED"/>
    <property type="match status" value="1"/>
</dbReference>
<dbReference type="GO" id="GO:0006508">
    <property type="term" value="P:proteolysis"/>
    <property type="evidence" value="ECO:0007669"/>
    <property type="project" value="UniProtKB-KW"/>
</dbReference>